<dbReference type="OrthoDB" id="13239at2"/>
<keyword evidence="1" id="KW-0874">Quinone</keyword>
<sequence>MPLAAAAASQTSTGEAVQFWILGTVAVLGALGTVLMKKSIHSALSLAGTMIVLAVFYLAQGAYFLGVVQIVVYTGAIMMLFLFVVMLVGITAADSLKETLKGQRVMAAVCGLGFGILLIAGISNASLHTFTGLGQANTVDGGNVQGLAHLLFTKYVWAFEITGALLITAAVGAMVLTHRERTEERRTQRELSEARVREGRQVTPLPAPGTYARHNAVDIPALLPDGTISELSVSSTLRDRGQIRDVSGDAMRRLADLEQSSERWLGREGERPAAERSERAGLAGRDNDRAEEGAK</sequence>
<feature type="transmembrane region" description="Helical" evidence="1">
    <location>
        <begin position="70"/>
        <end position="93"/>
    </location>
</feature>
<feature type="compositionally biased region" description="Basic and acidic residues" evidence="2">
    <location>
        <begin position="179"/>
        <end position="200"/>
    </location>
</feature>
<dbReference type="STRING" id="310782.SAMN05216499_12618"/>
<reference evidence="3 4" key="1">
    <citation type="submission" date="2016-11" db="EMBL/GenBank/DDBJ databases">
        <authorList>
            <person name="Jaros S."/>
            <person name="Januszkiewicz K."/>
            <person name="Wedrychowicz H."/>
        </authorList>
    </citation>
    <scope>NUCLEOTIDE SEQUENCE [LARGE SCALE GENOMIC DNA]</scope>
    <source>
        <strain evidence="3 4">CGMCC 4.2025</strain>
    </source>
</reference>
<evidence type="ECO:0000256" key="1">
    <source>
        <dbReference type="RuleBase" id="RU004429"/>
    </source>
</evidence>
<keyword evidence="1" id="KW-0812">Transmembrane</keyword>
<protein>
    <recommendedName>
        <fullName evidence="1">NADH-quinone oxidoreductase subunit J</fullName>
        <ecNumber evidence="1">7.1.1.-</ecNumber>
    </recommendedName>
</protein>
<organism evidence="3 4">
    <name type="scientific">Actinacidiphila paucisporea</name>
    <dbReference type="NCBI Taxonomy" id="310782"/>
    <lineage>
        <taxon>Bacteria</taxon>
        <taxon>Bacillati</taxon>
        <taxon>Actinomycetota</taxon>
        <taxon>Actinomycetes</taxon>
        <taxon>Kitasatosporales</taxon>
        <taxon>Streptomycetaceae</taxon>
        <taxon>Actinacidiphila</taxon>
    </lineage>
</organism>
<name>A0A1M7PUY2_9ACTN</name>
<feature type="region of interest" description="Disordered" evidence="2">
    <location>
        <begin position="179"/>
        <end position="211"/>
    </location>
</feature>
<keyword evidence="1" id="KW-0520">NAD</keyword>
<dbReference type="AlphaFoldDB" id="A0A1M7PUY2"/>
<dbReference type="PANTHER" id="PTHR33269:SF19">
    <property type="entry name" value="NADH-QUINONE OXIDOREDUCTASE SUBUNIT J"/>
    <property type="match status" value="1"/>
</dbReference>
<dbReference type="InterPro" id="IPR042106">
    <property type="entry name" value="Nuo/plastoQ_OxRdtase_6_NuoJ"/>
</dbReference>
<dbReference type="GO" id="GO:0048038">
    <property type="term" value="F:quinone binding"/>
    <property type="evidence" value="ECO:0007669"/>
    <property type="project" value="UniProtKB-UniRule"/>
</dbReference>
<evidence type="ECO:0000313" key="4">
    <source>
        <dbReference type="Proteomes" id="UP000184111"/>
    </source>
</evidence>
<evidence type="ECO:0000256" key="2">
    <source>
        <dbReference type="SAM" id="MobiDB-lite"/>
    </source>
</evidence>
<keyword evidence="1" id="KW-1133">Transmembrane helix</keyword>
<dbReference type="Pfam" id="PF00499">
    <property type="entry name" value="Oxidored_q3"/>
    <property type="match status" value="1"/>
</dbReference>
<feature type="transmembrane region" description="Helical" evidence="1">
    <location>
        <begin position="43"/>
        <end position="64"/>
    </location>
</feature>
<feature type="transmembrane region" description="Helical" evidence="1">
    <location>
        <begin position="105"/>
        <end position="123"/>
    </location>
</feature>
<evidence type="ECO:0000313" key="3">
    <source>
        <dbReference type="EMBL" id="SHN21324.1"/>
    </source>
</evidence>
<dbReference type="NCBIfam" id="NF005165">
    <property type="entry name" value="PRK06638.1-5"/>
    <property type="match status" value="1"/>
</dbReference>
<proteinExistence type="inferred from homology"/>
<comment type="similarity">
    <text evidence="1">Belongs to the complex I subunit 6 family.</text>
</comment>
<comment type="subcellular location">
    <subcellularLocation>
        <location evidence="1">Cell membrane</location>
        <topology evidence="1">Multi-pass membrane protein</topology>
    </subcellularLocation>
</comment>
<feature type="transmembrane region" description="Helical" evidence="1">
    <location>
        <begin position="17"/>
        <end position="36"/>
    </location>
</feature>
<keyword evidence="1" id="KW-0472">Membrane</keyword>
<gene>
    <name evidence="3" type="ORF">SAMN05216499_12618</name>
</gene>
<feature type="region of interest" description="Disordered" evidence="2">
    <location>
        <begin position="262"/>
        <end position="295"/>
    </location>
</feature>
<dbReference type="EC" id="7.1.1.-" evidence="1"/>
<dbReference type="GO" id="GO:0008137">
    <property type="term" value="F:NADH dehydrogenase (ubiquinone) activity"/>
    <property type="evidence" value="ECO:0007669"/>
    <property type="project" value="UniProtKB-UniRule"/>
</dbReference>
<dbReference type="InterPro" id="IPR001457">
    <property type="entry name" value="NADH_UbQ/plastoQ_OxRdtase_su6"/>
</dbReference>
<dbReference type="GO" id="GO:0005886">
    <property type="term" value="C:plasma membrane"/>
    <property type="evidence" value="ECO:0007669"/>
    <property type="project" value="UniProtKB-SubCell"/>
</dbReference>
<comment type="function">
    <text evidence="1">NDH-1 shuttles electrons from NADH, via FMN and iron-sulfur (Fe-S) centers, to quinones in the respiratory chain. Couples the redox reaction to proton translocation (for every two electrons transferred, four hydrogen ions are translocated across the cytoplasmic membrane), and thus conserves the redox energy in a proton gradient.</text>
</comment>
<dbReference type="Proteomes" id="UP000184111">
    <property type="component" value="Unassembled WGS sequence"/>
</dbReference>
<dbReference type="EMBL" id="FRBI01000026">
    <property type="protein sequence ID" value="SHN21324.1"/>
    <property type="molecule type" value="Genomic_DNA"/>
</dbReference>
<feature type="transmembrane region" description="Helical" evidence="1">
    <location>
        <begin position="155"/>
        <end position="176"/>
    </location>
</feature>
<keyword evidence="4" id="KW-1185">Reference proteome</keyword>
<comment type="catalytic activity">
    <reaction evidence="1">
        <text>a quinone + NADH + 5 H(+)(in) = a quinol + NAD(+) + 4 H(+)(out)</text>
        <dbReference type="Rhea" id="RHEA:57888"/>
        <dbReference type="ChEBI" id="CHEBI:15378"/>
        <dbReference type="ChEBI" id="CHEBI:24646"/>
        <dbReference type="ChEBI" id="CHEBI:57540"/>
        <dbReference type="ChEBI" id="CHEBI:57945"/>
        <dbReference type="ChEBI" id="CHEBI:132124"/>
    </reaction>
</comment>
<accession>A0A1M7PUY2</accession>
<dbReference type="PANTHER" id="PTHR33269">
    <property type="entry name" value="NADH-UBIQUINONE OXIDOREDUCTASE CHAIN 6"/>
    <property type="match status" value="1"/>
</dbReference>
<dbReference type="Gene3D" id="1.20.120.1200">
    <property type="entry name" value="NADH-ubiquinone/plastoquinone oxidoreductase chain 6, subunit NuoJ"/>
    <property type="match status" value="1"/>
</dbReference>
<keyword evidence="1" id="KW-1003">Cell membrane</keyword>